<evidence type="ECO:0000259" key="9">
    <source>
        <dbReference type="Pfam" id="PF01850"/>
    </source>
</evidence>
<dbReference type="GO" id="GO:0004540">
    <property type="term" value="F:RNA nuclease activity"/>
    <property type="evidence" value="ECO:0007669"/>
    <property type="project" value="InterPro"/>
</dbReference>
<keyword evidence="5 8" id="KW-0378">Hydrolase</keyword>
<sequence>MVTRGLAHTSLFVAREHGRSLEVERLPEELAVSVITIGELRAGVLAAHDVATRDRRLATLAQASRLDPLTVDRAVADVWARLRVELRDAGQRMPVNDAWIAATALAWEVPVVTRDDDFDVTVTGLDTIRV</sequence>
<evidence type="ECO:0000256" key="6">
    <source>
        <dbReference type="ARBA" id="ARBA00022842"/>
    </source>
</evidence>
<evidence type="ECO:0000256" key="2">
    <source>
        <dbReference type="ARBA" id="ARBA00022649"/>
    </source>
</evidence>
<dbReference type="PANTHER" id="PTHR33653">
    <property type="entry name" value="RIBONUCLEASE VAPC2"/>
    <property type="match status" value="1"/>
</dbReference>
<reference evidence="10 11" key="1">
    <citation type="submission" date="2019-01" db="EMBL/GenBank/DDBJ databases">
        <title>Egibacter rhizosphaerae EGI 80759T.</title>
        <authorList>
            <person name="Chen D.-D."/>
            <person name="Tian Y."/>
            <person name="Jiao J.-Y."/>
            <person name="Zhang X.-T."/>
            <person name="Zhang Y.-G."/>
            <person name="Zhang Y."/>
            <person name="Xiao M."/>
            <person name="Shu W.-S."/>
            <person name="Li W.-J."/>
        </authorList>
    </citation>
    <scope>NUCLEOTIDE SEQUENCE [LARGE SCALE GENOMIC DNA]</scope>
    <source>
        <strain evidence="10 11">EGI 80759</strain>
    </source>
</reference>
<dbReference type="InterPro" id="IPR029060">
    <property type="entry name" value="PIN-like_dom_sf"/>
</dbReference>
<feature type="domain" description="PIN" evidence="9">
    <location>
        <begin position="15"/>
        <end position="119"/>
    </location>
</feature>
<dbReference type="AlphaFoldDB" id="A0A411YIJ6"/>
<dbReference type="EC" id="3.1.-.-" evidence="8"/>
<name>A0A411YIJ6_9ACTN</name>
<organism evidence="10 11">
    <name type="scientific">Egibacter rhizosphaerae</name>
    <dbReference type="NCBI Taxonomy" id="1670831"/>
    <lineage>
        <taxon>Bacteria</taxon>
        <taxon>Bacillati</taxon>
        <taxon>Actinomycetota</taxon>
        <taxon>Nitriliruptoria</taxon>
        <taxon>Egibacterales</taxon>
        <taxon>Egibacteraceae</taxon>
        <taxon>Egibacter</taxon>
    </lineage>
</organism>
<dbReference type="HAMAP" id="MF_00265">
    <property type="entry name" value="VapC_Nob1"/>
    <property type="match status" value="1"/>
</dbReference>
<gene>
    <name evidence="8" type="primary">vapC</name>
    <name evidence="10" type="ORF">ER308_16715</name>
</gene>
<dbReference type="InterPro" id="IPR002716">
    <property type="entry name" value="PIN_dom"/>
</dbReference>
<evidence type="ECO:0000256" key="4">
    <source>
        <dbReference type="ARBA" id="ARBA00022723"/>
    </source>
</evidence>
<evidence type="ECO:0000256" key="8">
    <source>
        <dbReference type="HAMAP-Rule" id="MF_00265"/>
    </source>
</evidence>
<dbReference type="InterPro" id="IPR050556">
    <property type="entry name" value="Type_II_TA_system_RNase"/>
</dbReference>
<dbReference type="GO" id="GO:0016787">
    <property type="term" value="F:hydrolase activity"/>
    <property type="evidence" value="ECO:0007669"/>
    <property type="project" value="UniProtKB-KW"/>
</dbReference>
<protein>
    <recommendedName>
        <fullName evidence="8">Ribonuclease VapC</fullName>
        <shortName evidence="8">RNase VapC</shortName>
        <ecNumber evidence="8">3.1.-.-</ecNumber>
    </recommendedName>
    <alternativeName>
        <fullName evidence="8">Toxin VapC</fullName>
    </alternativeName>
</protein>
<dbReference type="InterPro" id="IPR022907">
    <property type="entry name" value="VapC_family"/>
</dbReference>
<evidence type="ECO:0000256" key="5">
    <source>
        <dbReference type="ARBA" id="ARBA00022801"/>
    </source>
</evidence>
<accession>A0A411YIJ6</accession>
<evidence type="ECO:0000256" key="1">
    <source>
        <dbReference type="ARBA" id="ARBA00001946"/>
    </source>
</evidence>
<dbReference type="CDD" id="cd18768">
    <property type="entry name" value="PIN_MtVapC4-C5-like"/>
    <property type="match status" value="1"/>
</dbReference>
<evidence type="ECO:0000313" key="11">
    <source>
        <dbReference type="Proteomes" id="UP000291469"/>
    </source>
</evidence>
<dbReference type="Pfam" id="PF01850">
    <property type="entry name" value="PIN"/>
    <property type="match status" value="1"/>
</dbReference>
<dbReference type="SUPFAM" id="SSF88723">
    <property type="entry name" value="PIN domain-like"/>
    <property type="match status" value="1"/>
</dbReference>
<comment type="function">
    <text evidence="8">Toxic component of a toxin-antitoxin (TA) system. An RNase.</text>
</comment>
<keyword evidence="4 8" id="KW-0479">Metal-binding</keyword>
<comment type="cofactor">
    <cofactor evidence="1 8">
        <name>Mg(2+)</name>
        <dbReference type="ChEBI" id="CHEBI:18420"/>
    </cofactor>
</comment>
<dbReference type="GO" id="GO:0000287">
    <property type="term" value="F:magnesium ion binding"/>
    <property type="evidence" value="ECO:0007669"/>
    <property type="project" value="UniProtKB-UniRule"/>
</dbReference>
<evidence type="ECO:0000256" key="7">
    <source>
        <dbReference type="ARBA" id="ARBA00038093"/>
    </source>
</evidence>
<evidence type="ECO:0000256" key="3">
    <source>
        <dbReference type="ARBA" id="ARBA00022722"/>
    </source>
</evidence>
<feature type="binding site" evidence="8">
    <location>
        <position position="97"/>
    </location>
    <ligand>
        <name>Mg(2+)</name>
        <dbReference type="ChEBI" id="CHEBI:18420"/>
    </ligand>
</feature>
<dbReference type="Proteomes" id="UP000291469">
    <property type="component" value="Chromosome"/>
</dbReference>
<dbReference type="Gene3D" id="3.40.50.1010">
    <property type="entry name" value="5'-nuclease"/>
    <property type="match status" value="1"/>
</dbReference>
<keyword evidence="6 8" id="KW-0460">Magnesium</keyword>
<comment type="caution">
    <text evidence="8">Lacks conserved residue(s) required for the propagation of feature annotation.</text>
</comment>
<dbReference type="PANTHER" id="PTHR33653:SF1">
    <property type="entry name" value="RIBONUCLEASE VAPC2"/>
    <property type="match status" value="1"/>
</dbReference>
<dbReference type="GO" id="GO:0090729">
    <property type="term" value="F:toxin activity"/>
    <property type="evidence" value="ECO:0007669"/>
    <property type="project" value="UniProtKB-KW"/>
</dbReference>
<keyword evidence="3 8" id="KW-0540">Nuclease</keyword>
<dbReference type="EMBL" id="CP036402">
    <property type="protein sequence ID" value="QBI21053.1"/>
    <property type="molecule type" value="Genomic_DNA"/>
</dbReference>
<keyword evidence="8" id="KW-0800">Toxin</keyword>
<comment type="similarity">
    <text evidence="7 8">Belongs to the PINc/VapC protein family.</text>
</comment>
<proteinExistence type="inferred from homology"/>
<evidence type="ECO:0000313" key="10">
    <source>
        <dbReference type="EMBL" id="QBI21053.1"/>
    </source>
</evidence>
<dbReference type="OrthoDB" id="9799448at2"/>
<dbReference type="KEGG" id="erz:ER308_16715"/>
<keyword evidence="11" id="KW-1185">Reference proteome</keyword>
<keyword evidence="2 8" id="KW-1277">Toxin-antitoxin system</keyword>